<proteinExistence type="predicted"/>
<evidence type="ECO:0000313" key="1">
    <source>
        <dbReference type="EMBL" id="KAF3341101.1"/>
    </source>
</evidence>
<organism evidence="1 2">
    <name type="scientific">Carex littledalei</name>
    <dbReference type="NCBI Taxonomy" id="544730"/>
    <lineage>
        <taxon>Eukaryota</taxon>
        <taxon>Viridiplantae</taxon>
        <taxon>Streptophyta</taxon>
        <taxon>Embryophyta</taxon>
        <taxon>Tracheophyta</taxon>
        <taxon>Spermatophyta</taxon>
        <taxon>Magnoliopsida</taxon>
        <taxon>Liliopsida</taxon>
        <taxon>Poales</taxon>
        <taxon>Cyperaceae</taxon>
        <taxon>Cyperoideae</taxon>
        <taxon>Cariceae</taxon>
        <taxon>Carex</taxon>
        <taxon>Carex subgen. Euthyceras</taxon>
    </lineage>
</organism>
<dbReference type="AlphaFoldDB" id="A0A833RL46"/>
<reference evidence="1" key="1">
    <citation type="submission" date="2020-01" db="EMBL/GenBank/DDBJ databases">
        <title>Genome sequence of Kobresia littledalei, the first chromosome-level genome in the family Cyperaceae.</title>
        <authorList>
            <person name="Qu G."/>
        </authorList>
    </citation>
    <scope>NUCLEOTIDE SEQUENCE</scope>
    <source>
        <strain evidence="1">C.B.Clarke</strain>
        <tissue evidence="1">Leaf</tissue>
    </source>
</reference>
<dbReference type="EMBL" id="SWLB01000002">
    <property type="protein sequence ID" value="KAF3341101.1"/>
    <property type="molecule type" value="Genomic_DNA"/>
</dbReference>
<comment type="caution">
    <text evidence="1">The sequence shown here is derived from an EMBL/GenBank/DDBJ whole genome shotgun (WGS) entry which is preliminary data.</text>
</comment>
<name>A0A833RL46_9POAL</name>
<keyword evidence="2" id="KW-1185">Reference proteome</keyword>
<evidence type="ECO:0000313" key="2">
    <source>
        <dbReference type="Proteomes" id="UP000623129"/>
    </source>
</evidence>
<gene>
    <name evidence="1" type="ORF">FCM35_KLT09945</name>
</gene>
<dbReference type="Proteomes" id="UP000623129">
    <property type="component" value="Unassembled WGS sequence"/>
</dbReference>
<sequence>MSGKSAGLGVWSCGAEREREEREELLLVRRRERRGAGEGWQVCHDGLRNNVFSFAQLGSLLMCLLRF</sequence>
<protein>
    <submittedName>
        <fullName evidence="1">Uncharacterized protein</fullName>
    </submittedName>
</protein>
<accession>A0A833RL46</accession>